<evidence type="ECO:0000313" key="2">
    <source>
        <dbReference type="EMBL" id="GBL81756.1"/>
    </source>
</evidence>
<dbReference type="Proteomes" id="UP000499080">
    <property type="component" value="Unassembled WGS sequence"/>
</dbReference>
<evidence type="ECO:0000256" key="1">
    <source>
        <dbReference type="SAM" id="MobiDB-lite"/>
    </source>
</evidence>
<sequence length="106" mass="11214">MSRPSSSVSVIFAFEDGGGITKGSRIYTDGSKTEKDLDLVRTRHSPQVVGKTTRTQYRTPGGTVGPETGNRPCSQPITILAENEASVQAAANPISRNATAGEPHDE</sequence>
<reference evidence="2 3" key="1">
    <citation type="journal article" date="2019" name="Sci. Rep.">
        <title>Orb-weaving spider Araneus ventricosus genome elucidates the spidroin gene catalogue.</title>
        <authorList>
            <person name="Kono N."/>
            <person name="Nakamura H."/>
            <person name="Ohtoshi R."/>
            <person name="Moran D.A.P."/>
            <person name="Shinohara A."/>
            <person name="Yoshida Y."/>
            <person name="Fujiwara M."/>
            <person name="Mori M."/>
            <person name="Tomita M."/>
            <person name="Arakawa K."/>
        </authorList>
    </citation>
    <scope>NUCLEOTIDE SEQUENCE [LARGE SCALE GENOMIC DNA]</scope>
</reference>
<proteinExistence type="predicted"/>
<accession>A0A4Y2ARE8</accession>
<comment type="caution">
    <text evidence="2">The sequence shown here is derived from an EMBL/GenBank/DDBJ whole genome shotgun (WGS) entry which is preliminary data.</text>
</comment>
<dbReference type="EMBL" id="BGPR01000026">
    <property type="protein sequence ID" value="GBL81756.1"/>
    <property type="molecule type" value="Genomic_DNA"/>
</dbReference>
<name>A0A4Y2ARE8_ARAVE</name>
<organism evidence="2 3">
    <name type="scientific">Araneus ventricosus</name>
    <name type="common">Orbweaver spider</name>
    <name type="synonym">Epeira ventricosa</name>
    <dbReference type="NCBI Taxonomy" id="182803"/>
    <lineage>
        <taxon>Eukaryota</taxon>
        <taxon>Metazoa</taxon>
        <taxon>Ecdysozoa</taxon>
        <taxon>Arthropoda</taxon>
        <taxon>Chelicerata</taxon>
        <taxon>Arachnida</taxon>
        <taxon>Araneae</taxon>
        <taxon>Araneomorphae</taxon>
        <taxon>Entelegynae</taxon>
        <taxon>Araneoidea</taxon>
        <taxon>Araneidae</taxon>
        <taxon>Araneus</taxon>
    </lineage>
</organism>
<dbReference type="OrthoDB" id="6514649at2759"/>
<evidence type="ECO:0000313" key="3">
    <source>
        <dbReference type="Proteomes" id="UP000499080"/>
    </source>
</evidence>
<protein>
    <submittedName>
        <fullName evidence="2">Uncharacterized protein</fullName>
    </submittedName>
</protein>
<dbReference type="AlphaFoldDB" id="A0A4Y2ARE8"/>
<keyword evidence="3" id="KW-1185">Reference proteome</keyword>
<gene>
    <name evidence="2" type="ORF">AVEN_93521_1</name>
</gene>
<feature type="region of interest" description="Disordered" evidence="1">
    <location>
        <begin position="47"/>
        <end position="73"/>
    </location>
</feature>